<evidence type="ECO:0000313" key="7">
    <source>
        <dbReference type="Proteomes" id="UP000051249"/>
    </source>
</evidence>
<feature type="transmembrane region" description="Helical" evidence="5">
    <location>
        <begin position="44"/>
        <end position="68"/>
    </location>
</feature>
<dbReference type="GO" id="GO:0015179">
    <property type="term" value="F:L-amino acid transmembrane transporter activity"/>
    <property type="evidence" value="ECO:0007669"/>
    <property type="project" value="TreeGrafter"/>
</dbReference>
<evidence type="ECO:0000256" key="2">
    <source>
        <dbReference type="ARBA" id="ARBA00022692"/>
    </source>
</evidence>
<dbReference type="EMBL" id="JQCQ01000004">
    <property type="protein sequence ID" value="KRO25930.1"/>
    <property type="molecule type" value="Genomic_DNA"/>
</dbReference>
<keyword evidence="2 5" id="KW-0812">Transmembrane</keyword>
<sequence length="448" mass="48461">MVKKDVTLNRSLGLWSALALVVGTIIGSGVFVRQAAVLDDTGSVSMALLAWLAGGVMTLTAGLTIAEIAAQMPKTGGLYYYMDRMYGRIWGFLSGWMQIIVYGPSMIAALGAYLGILFVDFFGIDPALKVPIAVGTVVLVAILNFFSNRYGALFAIITTICKLVPIAGIIIFGLFFGKADAIGASVSSIHGTVGNFGVAILGTLFAFDGWILVANLGGEIKNPEKRLPQAIVLGILSVSVIYLLVSFAVFKSVDAQKVHQLGIGAIPYLANRSFGLIGGRILSIGIIISIIGCMNGKIMTFPRIMYAMARNKELPFSKQLSYLNPKTRTPIVSVIVTVTIAVIMIVFFNADRLSELCIFTVYCFYVMAFFGVFKLRRENPDLKRPFNVPLFPLTPIIAIGSSLFVLISEVMNDFGGVLVSLIIVAIGVPVFLFYRNRKDSVKDVVEND</sequence>
<dbReference type="Proteomes" id="UP000051249">
    <property type="component" value="Unassembled WGS sequence"/>
</dbReference>
<dbReference type="PATRIC" id="fig|480391.4.peg.1215"/>
<evidence type="ECO:0000256" key="4">
    <source>
        <dbReference type="ARBA" id="ARBA00023136"/>
    </source>
</evidence>
<feature type="transmembrane region" description="Helical" evidence="5">
    <location>
        <begin position="153"/>
        <end position="176"/>
    </location>
</feature>
<dbReference type="AlphaFoldDB" id="A0A0R2NRV3"/>
<evidence type="ECO:0000256" key="1">
    <source>
        <dbReference type="ARBA" id="ARBA00004141"/>
    </source>
</evidence>
<evidence type="ECO:0000256" key="5">
    <source>
        <dbReference type="SAM" id="Phobius"/>
    </source>
</evidence>
<organism evidence="6 7">
    <name type="scientific">Pediococcus argentinicus</name>
    <dbReference type="NCBI Taxonomy" id="480391"/>
    <lineage>
        <taxon>Bacteria</taxon>
        <taxon>Bacillati</taxon>
        <taxon>Bacillota</taxon>
        <taxon>Bacilli</taxon>
        <taxon>Lactobacillales</taxon>
        <taxon>Lactobacillaceae</taxon>
        <taxon>Pediococcus</taxon>
    </lineage>
</organism>
<feature type="transmembrane region" description="Helical" evidence="5">
    <location>
        <begin position="12"/>
        <end position="32"/>
    </location>
</feature>
<dbReference type="InterPro" id="IPR002293">
    <property type="entry name" value="AA/rel_permease1"/>
</dbReference>
<comment type="caution">
    <text evidence="6">The sequence shown here is derived from an EMBL/GenBank/DDBJ whole genome shotgun (WGS) entry which is preliminary data.</text>
</comment>
<feature type="transmembrane region" description="Helical" evidence="5">
    <location>
        <begin position="273"/>
        <end position="294"/>
    </location>
</feature>
<dbReference type="InterPro" id="IPR050598">
    <property type="entry name" value="AminoAcid_Transporter"/>
</dbReference>
<proteinExistence type="predicted"/>
<name>A0A0R2NRV3_9LACO</name>
<dbReference type="PANTHER" id="PTHR11785:SF512">
    <property type="entry name" value="SOBREMESA, ISOFORM B"/>
    <property type="match status" value="1"/>
</dbReference>
<dbReference type="PIRSF" id="PIRSF006060">
    <property type="entry name" value="AA_transporter"/>
    <property type="match status" value="1"/>
</dbReference>
<evidence type="ECO:0000313" key="6">
    <source>
        <dbReference type="EMBL" id="KRO25930.1"/>
    </source>
</evidence>
<feature type="transmembrane region" description="Helical" evidence="5">
    <location>
        <begin position="356"/>
        <end position="375"/>
    </location>
</feature>
<gene>
    <name evidence="6" type="ORF">IV88_GL001197</name>
</gene>
<feature type="transmembrane region" description="Helical" evidence="5">
    <location>
        <begin position="230"/>
        <end position="253"/>
    </location>
</feature>
<keyword evidence="4 5" id="KW-0472">Membrane</keyword>
<feature type="transmembrane region" description="Helical" evidence="5">
    <location>
        <begin position="387"/>
        <end position="408"/>
    </location>
</feature>
<feature type="transmembrane region" description="Helical" evidence="5">
    <location>
        <begin position="89"/>
        <end position="116"/>
    </location>
</feature>
<reference evidence="6 7" key="1">
    <citation type="journal article" date="2015" name="Genome Announc.">
        <title>Expanding the biotechnology potential of lactobacilli through comparative genomics of 213 strains and associated genera.</title>
        <authorList>
            <person name="Sun Z."/>
            <person name="Harris H.M."/>
            <person name="McCann A."/>
            <person name="Guo C."/>
            <person name="Argimon S."/>
            <person name="Zhang W."/>
            <person name="Yang X."/>
            <person name="Jeffery I.B."/>
            <person name="Cooney J.C."/>
            <person name="Kagawa T.F."/>
            <person name="Liu W."/>
            <person name="Song Y."/>
            <person name="Salvetti E."/>
            <person name="Wrobel A."/>
            <person name="Rasinkangas P."/>
            <person name="Parkhill J."/>
            <person name="Rea M.C."/>
            <person name="O'Sullivan O."/>
            <person name="Ritari J."/>
            <person name="Douillard F.P."/>
            <person name="Paul Ross R."/>
            <person name="Yang R."/>
            <person name="Briner A.E."/>
            <person name="Felis G.E."/>
            <person name="de Vos W.M."/>
            <person name="Barrangou R."/>
            <person name="Klaenhammer T.R."/>
            <person name="Caufield P.W."/>
            <person name="Cui Y."/>
            <person name="Zhang H."/>
            <person name="O'Toole P.W."/>
        </authorList>
    </citation>
    <scope>NUCLEOTIDE SEQUENCE [LARGE SCALE GENOMIC DNA]</scope>
    <source>
        <strain evidence="6 7">DSM 23026</strain>
    </source>
</reference>
<feature type="transmembrane region" description="Helical" evidence="5">
    <location>
        <begin position="128"/>
        <end position="146"/>
    </location>
</feature>
<feature type="transmembrane region" description="Helical" evidence="5">
    <location>
        <begin position="331"/>
        <end position="350"/>
    </location>
</feature>
<comment type="subcellular location">
    <subcellularLocation>
        <location evidence="1">Membrane</location>
        <topology evidence="1">Multi-pass membrane protein</topology>
    </subcellularLocation>
</comment>
<dbReference type="PANTHER" id="PTHR11785">
    <property type="entry name" value="AMINO ACID TRANSPORTER"/>
    <property type="match status" value="1"/>
</dbReference>
<feature type="transmembrane region" description="Helical" evidence="5">
    <location>
        <begin position="414"/>
        <end position="434"/>
    </location>
</feature>
<dbReference type="Pfam" id="PF13520">
    <property type="entry name" value="AA_permease_2"/>
    <property type="match status" value="1"/>
</dbReference>
<dbReference type="Gene3D" id="1.20.1740.10">
    <property type="entry name" value="Amino acid/polyamine transporter I"/>
    <property type="match status" value="1"/>
</dbReference>
<protein>
    <submittedName>
        <fullName evidence="6">SteT protein</fullName>
    </submittedName>
</protein>
<evidence type="ECO:0000256" key="3">
    <source>
        <dbReference type="ARBA" id="ARBA00022989"/>
    </source>
</evidence>
<feature type="transmembrane region" description="Helical" evidence="5">
    <location>
        <begin position="196"/>
        <end position="218"/>
    </location>
</feature>
<keyword evidence="3 5" id="KW-1133">Transmembrane helix</keyword>
<dbReference type="GO" id="GO:0016020">
    <property type="term" value="C:membrane"/>
    <property type="evidence" value="ECO:0007669"/>
    <property type="project" value="UniProtKB-SubCell"/>
</dbReference>
<keyword evidence="7" id="KW-1185">Reference proteome</keyword>
<accession>A0A0R2NRV3</accession>